<dbReference type="InterPro" id="IPR002104">
    <property type="entry name" value="Integrase_catalytic"/>
</dbReference>
<dbReference type="GO" id="GO:0006310">
    <property type="term" value="P:DNA recombination"/>
    <property type="evidence" value="ECO:0007669"/>
    <property type="project" value="UniProtKB-KW"/>
</dbReference>
<dbReference type="Proteomes" id="UP000076512">
    <property type="component" value="Unassembled WGS sequence"/>
</dbReference>
<evidence type="ECO:0000259" key="4">
    <source>
        <dbReference type="PROSITE" id="PS51898"/>
    </source>
</evidence>
<proteinExistence type="inferred from homology"/>
<dbReference type="GO" id="GO:0003677">
    <property type="term" value="F:DNA binding"/>
    <property type="evidence" value="ECO:0007669"/>
    <property type="project" value="UniProtKB-KW"/>
</dbReference>
<evidence type="ECO:0000313" key="6">
    <source>
        <dbReference type="Proteomes" id="UP000076512"/>
    </source>
</evidence>
<dbReference type="RefSeq" id="WP_067579977.1">
    <property type="nucleotide sequence ID" value="NZ_JABMCZ010000002.1"/>
</dbReference>
<dbReference type="Gene3D" id="1.10.443.10">
    <property type="entry name" value="Intergrase catalytic core"/>
    <property type="match status" value="1"/>
</dbReference>
<dbReference type="PANTHER" id="PTHR30349">
    <property type="entry name" value="PHAGE INTEGRASE-RELATED"/>
    <property type="match status" value="1"/>
</dbReference>
<dbReference type="EMBL" id="LWGR01000021">
    <property type="protein sequence ID" value="KZM68406.1"/>
    <property type="molecule type" value="Genomic_DNA"/>
</dbReference>
<dbReference type="GO" id="GO:0015074">
    <property type="term" value="P:DNA integration"/>
    <property type="evidence" value="ECO:0007669"/>
    <property type="project" value="InterPro"/>
</dbReference>
<evidence type="ECO:0000313" key="5">
    <source>
        <dbReference type="EMBL" id="KZM68406.1"/>
    </source>
</evidence>
<organism evidence="5 6">
    <name type="scientific">Nocardia terpenica</name>
    <dbReference type="NCBI Taxonomy" id="455432"/>
    <lineage>
        <taxon>Bacteria</taxon>
        <taxon>Bacillati</taxon>
        <taxon>Actinomycetota</taxon>
        <taxon>Actinomycetes</taxon>
        <taxon>Mycobacteriales</taxon>
        <taxon>Nocardiaceae</taxon>
        <taxon>Nocardia</taxon>
    </lineage>
</organism>
<comment type="caution">
    <text evidence="5">The sequence shown here is derived from an EMBL/GenBank/DDBJ whole genome shotgun (WGS) entry which is preliminary data.</text>
</comment>
<feature type="domain" description="Tyr recombinase" evidence="4">
    <location>
        <begin position="187"/>
        <end position="404"/>
    </location>
</feature>
<dbReference type="Pfam" id="PF00589">
    <property type="entry name" value="Phage_integrase"/>
    <property type="match status" value="1"/>
</dbReference>
<name>A0A164HCZ4_9NOCA</name>
<reference evidence="5 6" key="1">
    <citation type="submission" date="2016-04" db="EMBL/GenBank/DDBJ databases">
        <authorList>
            <person name="Evans L.H."/>
            <person name="Alamgir A."/>
            <person name="Owens N."/>
            <person name="Weber N.D."/>
            <person name="Virtaneva K."/>
            <person name="Barbian K."/>
            <person name="Babar A."/>
            <person name="Rosenke K."/>
        </authorList>
    </citation>
    <scope>NUCLEOTIDE SEQUENCE [LARGE SCALE GENOMIC DNA]</scope>
    <source>
        <strain evidence="5 6">IFM 0406</strain>
    </source>
</reference>
<dbReference type="PROSITE" id="PS51898">
    <property type="entry name" value="TYR_RECOMBINASE"/>
    <property type="match status" value="1"/>
</dbReference>
<evidence type="ECO:0000256" key="2">
    <source>
        <dbReference type="ARBA" id="ARBA00023125"/>
    </source>
</evidence>
<dbReference type="AlphaFoldDB" id="A0A164HCZ4"/>
<comment type="similarity">
    <text evidence="1">Belongs to the 'phage' integrase family.</text>
</comment>
<dbReference type="STRING" id="455432.AWN90_11020"/>
<dbReference type="InterPro" id="IPR013762">
    <property type="entry name" value="Integrase-like_cat_sf"/>
</dbReference>
<evidence type="ECO:0000256" key="1">
    <source>
        <dbReference type="ARBA" id="ARBA00008857"/>
    </source>
</evidence>
<keyword evidence="3" id="KW-0233">DNA recombination</keyword>
<gene>
    <name evidence="5" type="ORF">AWN90_11020</name>
</gene>
<dbReference type="InterPro" id="IPR050090">
    <property type="entry name" value="Tyrosine_recombinase_XerCD"/>
</dbReference>
<accession>A0A164HCZ4</accession>
<evidence type="ECO:0000256" key="3">
    <source>
        <dbReference type="ARBA" id="ARBA00023172"/>
    </source>
</evidence>
<dbReference type="Gene3D" id="1.10.150.130">
    <property type="match status" value="1"/>
</dbReference>
<keyword evidence="2" id="KW-0238">DNA-binding</keyword>
<protein>
    <recommendedName>
        <fullName evidence="4">Tyr recombinase domain-containing protein</fullName>
    </recommendedName>
</protein>
<sequence>MARQPLAIGTYGKISCKQQPNGSYRASTRYRDDDGETRTVQAFGPTKGKAEFNLKEKLKKRDHGKGKTITPDTKLSELADLWLTDLEYENRTSETSIDHYREEIDVSTDKRARKGTIKIKSALGGVRVREATTSRLDRHLKKVAQVGAEKARIHRVILSGMMGLAVRHDAIDQNPVRDVSRIHRTKQKPRTADLETLERLRAQLKTWQSGKAIPGTAAYTHGPKRSQTILDIAEVLMGTGVRFGEVLAIRWCDLDLAAEVPRLTVCGTITRRKGQPKGEGLIRQEWTKTEAGYRSITLPPFAVDTLMRRKLDAVPNKLDLVFPTRTGGIYDPNNFRRTWREARGTEFAWVTPVTFRKTVATLIANDHDDKGAASQLGHSDDGATARKYYIEKPHEAGDFRNSLNLSRG</sequence>
<dbReference type="SUPFAM" id="SSF56349">
    <property type="entry name" value="DNA breaking-rejoining enzymes"/>
    <property type="match status" value="1"/>
</dbReference>
<keyword evidence="6" id="KW-1185">Reference proteome</keyword>
<dbReference type="PANTHER" id="PTHR30349:SF64">
    <property type="entry name" value="PROPHAGE INTEGRASE INTD-RELATED"/>
    <property type="match status" value="1"/>
</dbReference>
<dbReference type="InterPro" id="IPR011010">
    <property type="entry name" value="DNA_brk_join_enz"/>
</dbReference>
<dbReference type="InterPro" id="IPR010998">
    <property type="entry name" value="Integrase_recombinase_N"/>
</dbReference>